<evidence type="ECO:0000313" key="8">
    <source>
        <dbReference type="EMBL" id="KAG5837646.1"/>
    </source>
</evidence>
<dbReference type="InterPro" id="IPR043136">
    <property type="entry name" value="B30.2/SPRY_sf"/>
</dbReference>
<evidence type="ECO:0000259" key="5">
    <source>
        <dbReference type="PROSITE" id="PS50089"/>
    </source>
</evidence>
<feature type="domain" description="B box-type" evidence="6">
    <location>
        <begin position="90"/>
        <end position="126"/>
    </location>
</feature>
<dbReference type="SUPFAM" id="SSF49899">
    <property type="entry name" value="Concanavalin A-like lectins/glucanases"/>
    <property type="match status" value="1"/>
</dbReference>
<dbReference type="SMART" id="SM00336">
    <property type="entry name" value="BBOX"/>
    <property type="match status" value="1"/>
</dbReference>
<dbReference type="SUPFAM" id="SSF57850">
    <property type="entry name" value="RING/U-box"/>
    <property type="match status" value="1"/>
</dbReference>
<dbReference type="InterPro" id="IPR001841">
    <property type="entry name" value="Znf_RING"/>
</dbReference>
<protein>
    <submittedName>
        <fullName evidence="8">Uncharacterized protein</fullName>
    </submittedName>
</protein>
<dbReference type="InterPro" id="IPR006574">
    <property type="entry name" value="PRY"/>
</dbReference>
<dbReference type="InterPro" id="IPR001870">
    <property type="entry name" value="B30.2/SPRY"/>
</dbReference>
<keyword evidence="1" id="KW-0479">Metal-binding</keyword>
<dbReference type="Proteomes" id="UP001044222">
    <property type="component" value="Chromosome 13"/>
</dbReference>
<dbReference type="PROSITE" id="PS50089">
    <property type="entry name" value="ZF_RING_2"/>
    <property type="match status" value="1"/>
</dbReference>
<comment type="caution">
    <text evidence="8">The sequence shown here is derived from an EMBL/GenBank/DDBJ whole genome shotgun (WGS) entry which is preliminary data.</text>
</comment>
<dbReference type="InterPro" id="IPR013320">
    <property type="entry name" value="ConA-like_dom_sf"/>
</dbReference>
<dbReference type="InterPro" id="IPR000315">
    <property type="entry name" value="Znf_B-box"/>
</dbReference>
<dbReference type="SMART" id="SM00589">
    <property type="entry name" value="PRY"/>
    <property type="match status" value="1"/>
</dbReference>
<dbReference type="EMBL" id="JAFIRN010000013">
    <property type="protein sequence ID" value="KAG5837646.1"/>
    <property type="molecule type" value="Genomic_DNA"/>
</dbReference>
<sequence>MARRTSLGSLEDQLRCPVCLDVFAEPLMLQCGHSYCRSCLRSMTLDPLGQLQCPVCRSEVDGICSPPNVSLARVVDLLRELDCSSAEPECPAHRNPLSLYCEEDQAVICGLCASIGAHRSHQITPIISVYSRMKEDISCLMTELQTQRRKLEEQICKMSHNKSRITDDVLKWVIRKEFGELRRLLEEEEAGFMQTVESSASALVASIQTQADDMALVLAKFQEAEGTLEGLSNESHLDFIRKYGSIAPRFRECQQKQQREERSYSAITFKPGFNHSDIKLSVWKRLHRRVLPAPEQLKLDPLTAHPLLRLSHGDTAVECGVLPRRLPNNPERFSYSYCVLASRGFSAGKHLWEVGVAGKRKWRLGVVKGTVSRKAKLPKSPEAGCGSSA</sequence>
<keyword evidence="9" id="KW-1185">Reference proteome</keyword>
<dbReference type="SUPFAM" id="SSF57845">
    <property type="entry name" value="B-box zinc-binding domain"/>
    <property type="match status" value="1"/>
</dbReference>
<dbReference type="AlphaFoldDB" id="A0A9D3LV73"/>
<dbReference type="Gene3D" id="3.30.160.60">
    <property type="entry name" value="Classic Zinc Finger"/>
    <property type="match status" value="1"/>
</dbReference>
<dbReference type="InterPro" id="IPR017907">
    <property type="entry name" value="Znf_RING_CS"/>
</dbReference>
<gene>
    <name evidence="8" type="ORF">ANANG_G00241640</name>
</gene>
<dbReference type="Pfam" id="PF13445">
    <property type="entry name" value="zf-RING_UBOX"/>
    <property type="match status" value="1"/>
</dbReference>
<reference evidence="8" key="1">
    <citation type="submission" date="2021-01" db="EMBL/GenBank/DDBJ databases">
        <title>A chromosome-scale assembly of European eel, Anguilla anguilla.</title>
        <authorList>
            <person name="Henkel C."/>
            <person name="Jong-Raadsen S.A."/>
            <person name="Dufour S."/>
            <person name="Weltzien F.-A."/>
            <person name="Palstra A.P."/>
            <person name="Pelster B."/>
            <person name="Spaink H.P."/>
            <person name="Van Den Thillart G.E."/>
            <person name="Jansen H."/>
            <person name="Zahm M."/>
            <person name="Klopp C."/>
            <person name="Cedric C."/>
            <person name="Louis A."/>
            <person name="Berthelot C."/>
            <person name="Parey E."/>
            <person name="Roest Crollius H."/>
            <person name="Montfort J."/>
            <person name="Robinson-Rechavi M."/>
            <person name="Bucao C."/>
            <person name="Bouchez O."/>
            <person name="Gislard M."/>
            <person name="Lluch J."/>
            <person name="Milhes M."/>
            <person name="Lampietro C."/>
            <person name="Lopez Roques C."/>
            <person name="Donnadieu C."/>
            <person name="Braasch I."/>
            <person name="Desvignes T."/>
            <person name="Postlethwait J."/>
            <person name="Bobe J."/>
            <person name="Guiguen Y."/>
            <person name="Dirks R."/>
        </authorList>
    </citation>
    <scope>NUCLEOTIDE SEQUENCE</scope>
    <source>
        <strain evidence="8">Tag_6206</strain>
        <tissue evidence="8">Liver</tissue>
    </source>
</reference>
<evidence type="ECO:0000256" key="4">
    <source>
        <dbReference type="PROSITE-ProRule" id="PRU00024"/>
    </source>
</evidence>
<dbReference type="InterPro" id="IPR013083">
    <property type="entry name" value="Znf_RING/FYVE/PHD"/>
</dbReference>
<dbReference type="PROSITE" id="PS00518">
    <property type="entry name" value="ZF_RING_1"/>
    <property type="match status" value="1"/>
</dbReference>
<proteinExistence type="predicted"/>
<dbReference type="Pfam" id="PF13765">
    <property type="entry name" value="PRY"/>
    <property type="match status" value="1"/>
</dbReference>
<evidence type="ECO:0000313" key="9">
    <source>
        <dbReference type="Proteomes" id="UP001044222"/>
    </source>
</evidence>
<dbReference type="PRINTS" id="PR01407">
    <property type="entry name" value="BUTYPHLNCDUF"/>
</dbReference>
<dbReference type="InterPro" id="IPR003879">
    <property type="entry name" value="Butyrophylin_SPRY"/>
</dbReference>
<keyword evidence="2 4" id="KW-0863">Zinc-finger</keyword>
<feature type="domain" description="RING-type" evidence="5">
    <location>
        <begin position="16"/>
        <end position="57"/>
    </location>
</feature>
<dbReference type="GO" id="GO:0008270">
    <property type="term" value="F:zinc ion binding"/>
    <property type="evidence" value="ECO:0007669"/>
    <property type="project" value="UniProtKB-KW"/>
</dbReference>
<feature type="domain" description="B30.2/SPRY" evidence="7">
    <location>
        <begin position="277"/>
        <end position="389"/>
    </location>
</feature>
<evidence type="ECO:0000259" key="6">
    <source>
        <dbReference type="PROSITE" id="PS50119"/>
    </source>
</evidence>
<dbReference type="PANTHER" id="PTHR24103">
    <property type="entry name" value="E3 UBIQUITIN-PROTEIN LIGASE TRIM"/>
    <property type="match status" value="1"/>
</dbReference>
<dbReference type="Gene3D" id="3.30.40.10">
    <property type="entry name" value="Zinc/RING finger domain, C3HC4 (zinc finger)"/>
    <property type="match status" value="1"/>
</dbReference>
<dbReference type="PROSITE" id="PS50119">
    <property type="entry name" value="ZF_BBOX"/>
    <property type="match status" value="1"/>
</dbReference>
<dbReference type="InterPro" id="IPR027370">
    <property type="entry name" value="Znf-RING_euk"/>
</dbReference>
<accession>A0A9D3LV73</accession>
<name>A0A9D3LV73_ANGAN</name>
<keyword evidence="3" id="KW-0862">Zinc</keyword>
<dbReference type="Gene3D" id="2.60.120.920">
    <property type="match status" value="1"/>
</dbReference>
<dbReference type="SMART" id="SM00184">
    <property type="entry name" value="RING"/>
    <property type="match status" value="1"/>
</dbReference>
<dbReference type="Pfam" id="PF00643">
    <property type="entry name" value="zf-B_box"/>
    <property type="match status" value="1"/>
</dbReference>
<organism evidence="8 9">
    <name type="scientific">Anguilla anguilla</name>
    <name type="common">European freshwater eel</name>
    <name type="synonym">Muraena anguilla</name>
    <dbReference type="NCBI Taxonomy" id="7936"/>
    <lineage>
        <taxon>Eukaryota</taxon>
        <taxon>Metazoa</taxon>
        <taxon>Chordata</taxon>
        <taxon>Craniata</taxon>
        <taxon>Vertebrata</taxon>
        <taxon>Euteleostomi</taxon>
        <taxon>Actinopterygii</taxon>
        <taxon>Neopterygii</taxon>
        <taxon>Teleostei</taxon>
        <taxon>Anguilliformes</taxon>
        <taxon>Anguillidae</taxon>
        <taxon>Anguilla</taxon>
    </lineage>
</organism>
<dbReference type="InterPro" id="IPR050143">
    <property type="entry name" value="TRIM/RBCC"/>
</dbReference>
<evidence type="ECO:0000259" key="7">
    <source>
        <dbReference type="PROSITE" id="PS50188"/>
    </source>
</evidence>
<evidence type="ECO:0000256" key="3">
    <source>
        <dbReference type="ARBA" id="ARBA00022833"/>
    </source>
</evidence>
<evidence type="ECO:0000256" key="1">
    <source>
        <dbReference type="ARBA" id="ARBA00022723"/>
    </source>
</evidence>
<dbReference type="PROSITE" id="PS50188">
    <property type="entry name" value="B302_SPRY"/>
    <property type="match status" value="1"/>
</dbReference>
<evidence type="ECO:0000256" key="2">
    <source>
        <dbReference type="ARBA" id="ARBA00022771"/>
    </source>
</evidence>